<evidence type="ECO:0000313" key="1">
    <source>
        <dbReference type="EMBL" id="MBR9972076.1"/>
    </source>
</evidence>
<reference evidence="1 2" key="1">
    <citation type="submission" date="2021-04" db="EMBL/GenBank/DDBJ databases">
        <title>Magnetospirillum sulfuroxidans sp. nov., a facultative chemolithoautotrophic sulfur-oxidizing alphaproteobacterium isolated from freshwater sediment and proposals for Paramagetospirillum gen. nov., and Magnetospirillaceae fam. nov.</title>
        <authorList>
            <person name="Koziaeva V."/>
            <person name="Geelhoed J.S."/>
            <person name="Sorokin D.Y."/>
            <person name="Grouzdev D.S."/>
        </authorList>
    </citation>
    <scope>NUCLEOTIDE SEQUENCE [LARGE SCALE GENOMIC DNA]</scope>
    <source>
        <strain evidence="1 2">J10</strain>
    </source>
</reference>
<dbReference type="SUPFAM" id="SSF53146">
    <property type="entry name" value="Nitrogenase accessory factor-like"/>
    <property type="match status" value="1"/>
</dbReference>
<gene>
    <name evidence="1" type="ORF">KEC16_10140</name>
</gene>
<evidence type="ECO:0000313" key="2">
    <source>
        <dbReference type="Proteomes" id="UP000680714"/>
    </source>
</evidence>
<proteinExistence type="predicted"/>
<evidence type="ECO:0008006" key="3">
    <source>
        <dbReference type="Google" id="ProtNLM"/>
    </source>
</evidence>
<dbReference type="EMBL" id="JAGTUF010000008">
    <property type="protein sequence ID" value="MBR9972076.1"/>
    <property type="molecule type" value="Genomic_DNA"/>
</dbReference>
<dbReference type="RefSeq" id="WP_211548484.1">
    <property type="nucleotide sequence ID" value="NZ_JAGTUF010000008.1"/>
</dbReference>
<protein>
    <recommendedName>
        <fullName evidence="3">Dinitrogenase iron-molybdenum cofactor biosynthesis domain-containing protein</fullName>
    </recommendedName>
</protein>
<comment type="caution">
    <text evidence="1">The sequence shown here is derived from an EMBL/GenBank/DDBJ whole genome shotgun (WGS) entry which is preliminary data.</text>
</comment>
<name>A0ABS5ICQ9_9PROT</name>
<keyword evidence="2" id="KW-1185">Reference proteome</keyword>
<organism evidence="1 2">
    <name type="scientific">Magnetospirillum sulfuroxidans</name>
    <dbReference type="NCBI Taxonomy" id="611300"/>
    <lineage>
        <taxon>Bacteria</taxon>
        <taxon>Pseudomonadati</taxon>
        <taxon>Pseudomonadota</taxon>
        <taxon>Alphaproteobacteria</taxon>
        <taxon>Rhodospirillales</taxon>
        <taxon>Rhodospirillaceae</taxon>
        <taxon>Magnetospirillum</taxon>
    </lineage>
</organism>
<accession>A0ABS5ICQ9</accession>
<dbReference type="Proteomes" id="UP000680714">
    <property type="component" value="Unassembled WGS sequence"/>
</dbReference>
<dbReference type="Gene3D" id="3.30.420.130">
    <property type="entry name" value="Dinitrogenase iron-molybdenum cofactor biosynthesis domain"/>
    <property type="match status" value="1"/>
</dbReference>
<sequence length="129" mass="13858">MKIAVASSDFRSVSGHAGRAKRWLVFTIDENSAVSAPQQLELPGEQVFHYVEENGGAHPLDGIDAVITLSAGDGFVKHMEKRGAIVALTAEKDAAKAVHDYLAQTLSDPKPHPIGALICKTLDLFSKHK</sequence>
<dbReference type="InterPro" id="IPR036105">
    <property type="entry name" value="DiNase_FeMo-co_biosyn_sf"/>
</dbReference>